<reference evidence="1" key="1">
    <citation type="journal article" date="2023" name="Mol. Phylogenet. Evol.">
        <title>Genome-scale phylogeny and comparative genomics of the fungal order Sordariales.</title>
        <authorList>
            <person name="Hensen N."/>
            <person name="Bonometti L."/>
            <person name="Westerberg I."/>
            <person name="Brannstrom I.O."/>
            <person name="Guillou S."/>
            <person name="Cros-Aarteil S."/>
            <person name="Calhoun S."/>
            <person name="Haridas S."/>
            <person name="Kuo A."/>
            <person name="Mondo S."/>
            <person name="Pangilinan J."/>
            <person name="Riley R."/>
            <person name="LaButti K."/>
            <person name="Andreopoulos B."/>
            <person name="Lipzen A."/>
            <person name="Chen C."/>
            <person name="Yan M."/>
            <person name="Daum C."/>
            <person name="Ng V."/>
            <person name="Clum A."/>
            <person name="Steindorff A."/>
            <person name="Ohm R.A."/>
            <person name="Martin F."/>
            <person name="Silar P."/>
            <person name="Natvig D.O."/>
            <person name="Lalanne C."/>
            <person name="Gautier V."/>
            <person name="Ament-Velasquez S.L."/>
            <person name="Kruys A."/>
            <person name="Hutchinson M.I."/>
            <person name="Powell A.J."/>
            <person name="Barry K."/>
            <person name="Miller A.N."/>
            <person name="Grigoriev I.V."/>
            <person name="Debuchy R."/>
            <person name="Gladieux P."/>
            <person name="Hiltunen Thoren M."/>
            <person name="Johannesson H."/>
        </authorList>
    </citation>
    <scope>NUCLEOTIDE SEQUENCE</scope>
    <source>
        <strain evidence="1">CBS 958.72</strain>
    </source>
</reference>
<proteinExistence type="predicted"/>
<dbReference type="Proteomes" id="UP001287356">
    <property type="component" value="Unassembled WGS sequence"/>
</dbReference>
<dbReference type="EMBL" id="JAULSN010000003">
    <property type="protein sequence ID" value="KAK3376630.1"/>
    <property type="molecule type" value="Genomic_DNA"/>
</dbReference>
<dbReference type="AlphaFoldDB" id="A0AAE0KI34"/>
<reference evidence="1" key="2">
    <citation type="submission" date="2023-06" db="EMBL/GenBank/DDBJ databases">
        <authorList>
            <consortium name="Lawrence Berkeley National Laboratory"/>
            <person name="Haridas S."/>
            <person name="Hensen N."/>
            <person name="Bonometti L."/>
            <person name="Westerberg I."/>
            <person name="Brannstrom I.O."/>
            <person name="Guillou S."/>
            <person name="Cros-Aarteil S."/>
            <person name="Calhoun S."/>
            <person name="Kuo A."/>
            <person name="Mondo S."/>
            <person name="Pangilinan J."/>
            <person name="Riley R."/>
            <person name="Labutti K."/>
            <person name="Andreopoulos B."/>
            <person name="Lipzen A."/>
            <person name="Chen C."/>
            <person name="Yanf M."/>
            <person name="Daum C."/>
            <person name="Ng V."/>
            <person name="Clum A."/>
            <person name="Steindorff A."/>
            <person name="Ohm R."/>
            <person name="Martin F."/>
            <person name="Silar P."/>
            <person name="Natvig D."/>
            <person name="Lalanne C."/>
            <person name="Gautier V."/>
            <person name="Ament-Velasquez S.L."/>
            <person name="Kruys A."/>
            <person name="Hutchinson M.I."/>
            <person name="Powell A.J."/>
            <person name="Barry K."/>
            <person name="Miller A.N."/>
            <person name="Grigoriev I.V."/>
            <person name="Debuchy R."/>
            <person name="Gladieux P."/>
            <person name="Thoren M.H."/>
            <person name="Johannesson H."/>
        </authorList>
    </citation>
    <scope>NUCLEOTIDE SEQUENCE</scope>
    <source>
        <strain evidence="1">CBS 958.72</strain>
    </source>
</reference>
<gene>
    <name evidence="1" type="ORF">B0T24DRAFT_223748</name>
</gene>
<keyword evidence="2" id="KW-1185">Reference proteome</keyword>
<evidence type="ECO:0000313" key="1">
    <source>
        <dbReference type="EMBL" id="KAK3376630.1"/>
    </source>
</evidence>
<comment type="caution">
    <text evidence="1">The sequence shown here is derived from an EMBL/GenBank/DDBJ whole genome shotgun (WGS) entry which is preliminary data.</text>
</comment>
<organism evidence="1 2">
    <name type="scientific">Lasiosphaeria ovina</name>
    <dbReference type="NCBI Taxonomy" id="92902"/>
    <lineage>
        <taxon>Eukaryota</taxon>
        <taxon>Fungi</taxon>
        <taxon>Dikarya</taxon>
        <taxon>Ascomycota</taxon>
        <taxon>Pezizomycotina</taxon>
        <taxon>Sordariomycetes</taxon>
        <taxon>Sordariomycetidae</taxon>
        <taxon>Sordariales</taxon>
        <taxon>Lasiosphaeriaceae</taxon>
        <taxon>Lasiosphaeria</taxon>
    </lineage>
</organism>
<evidence type="ECO:0000313" key="2">
    <source>
        <dbReference type="Proteomes" id="UP001287356"/>
    </source>
</evidence>
<sequence>MTLLCLFFSFLVLATLQRIIIISYISNRIASNRIKPHRNHNHFLGHIGCAPKQARKGHVSRTSEMGWGEEDALPTPSRAGPVYITTIKTKRGFGLRCAWD</sequence>
<name>A0AAE0KI34_9PEZI</name>
<accession>A0AAE0KI34</accession>
<protein>
    <submittedName>
        <fullName evidence="1">Uncharacterized protein</fullName>
    </submittedName>
</protein>